<dbReference type="AlphaFoldDB" id="A0A0E9QM14"/>
<sequence length="37" mass="4355">MREYWVLNPKSTILPQMYIHRVRKDITSIHGNTGIDA</sequence>
<reference evidence="1" key="2">
    <citation type="journal article" date="2015" name="Fish Shellfish Immunol.">
        <title>Early steps in the European eel (Anguilla anguilla)-Vibrio vulnificus interaction in the gills: Role of the RtxA13 toxin.</title>
        <authorList>
            <person name="Callol A."/>
            <person name="Pajuelo D."/>
            <person name="Ebbesson L."/>
            <person name="Teles M."/>
            <person name="MacKenzie S."/>
            <person name="Amaro C."/>
        </authorList>
    </citation>
    <scope>NUCLEOTIDE SEQUENCE</scope>
</reference>
<reference evidence="1" key="1">
    <citation type="submission" date="2014-11" db="EMBL/GenBank/DDBJ databases">
        <authorList>
            <person name="Amaro Gonzalez C."/>
        </authorList>
    </citation>
    <scope>NUCLEOTIDE SEQUENCE</scope>
</reference>
<protein>
    <submittedName>
        <fullName evidence="1">Uncharacterized protein</fullName>
    </submittedName>
</protein>
<evidence type="ECO:0000313" key="1">
    <source>
        <dbReference type="EMBL" id="JAH17118.1"/>
    </source>
</evidence>
<organism evidence="1">
    <name type="scientific">Anguilla anguilla</name>
    <name type="common">European freshwater eel</name>
    <name type="synonym">Muraena anguilla</name>
    <dbReference type="NCBI Taxonomy" id="7936"/>
    <lineage>
        <taxon>Eukaryota</taxon>
        <taxon>Metazoa</taxon>
        <taxon>Chordata</taxon>
        <taxon>Craniata</taxon>
        <taxon>Vertebrata</taxon>
        <taxon>Euteleostomi</taxon>
        <taxon>Actinopterygii</taxon>
        <taxon>Neopterygii</taxon>
        <taxon>Teleostei</taxon>
        <taxon>Anguilliformes</taxon>
        <taxon>Anguillidae</taxon>
        <taxon>Anguilla</taxon>
    </lineage>
</organism>
<accession>A0A0E9QM14</accession>
<proteinExistence type="predicted"/>
<dbReference type="EMBL" id="GBXM01091459">
    <property type="protein sequence ID" value="JAH17118.1"/>
    <property type="molecule type" value="Transcribed_RNA"/>
</dbReference>
<name>A0A0E9QM14_ANGAN</name>